<dbReference type="STRING" id="37001.A0A1A9WNE0"/>
<sequence length="181" mass="20632">MNALHACTCTFVNCLLLPLVFLLLSAALIYNYHHTYGHRNSPQQPNWFYSKVVSLSVSQSVSRCCCRHQFVLLAYGNSATDGRTDALKLGQQMSFGLLAAEFALQRFLGDDYPSNKVLEIKFESLRTLQVLRLNVVVTIDNDNFTIIQDMIEANRVRKIIRFRLASSPSLTQQDVHYNQKQ</sequence>
<keyword evidence="2" id="KW-1185">Reference proteome</keyword>
<evidence type="ECO:0000313" key="1">
    <source>
        <dbReference type="EnsemblMetazoa" id="GBRI025995-PA"/>
    </source>
</evidence>
<proteinExistence type="predicted"/>
<dbReference type="Proteomes" id="UP000091820">
    <property type="component" value="Unassembled WGS sequence"/>
</dbReference>
<reference evidence="2" key="1">
    <citation type="submission" date="2014-03" db="EMBL/GenBank/DDBJ databases">
        <authorList>
            <person name="Aksoy S."/>
            <person name="Warren W."/>
            <person name="Wilson R.K."/>
        </authorList>
    </citation>
    <scope>NUCLEOTIDE SEQUENCE [LARGE SCALE GENOMIC DNA]</scope>
    <source>
        <strain evidence="2">IAEA</strain>
    </source>
</reference>
<evidence type="ECO:0000313" key="2">
    <source>
        <dbReference type="Proteomes" id="UP000091820"/>
    </source>
</evidence>
<dbReference type="EnsemblMetazoa" id="GBRI025995-RA">
    <property type="protein sequence ID" value="GBRI025995-PA"/>
    <property type="gene ID" value="GBRI025995"/>
</dbReference>
<protein>
    <submittedName>
        <fullName evidence="1">Uncharacterized protein</fullName>
    </submittedName>
</protein>
<organism evidence="1 2">
    <name type="scientific">Glossina brevipalpis</name>
    <dbReference type="NCBI Taxonomy" id="37001"/>
    <lineage>
        <taxon>Eukaryota</taxon>
        <taxon>Metazoa</taxon>
        <taxon>Ecdysozoa</taxon>
        <taxon>Arthropoda</taxon>
        <taxon>Hexapoda</taxon>
        <taxon>Insecta</taxon>
        <taxon>Pterygota</taxon>
        <taxon>Neoptera</taxon>
        <taxon>Endopterygota</taxon>
        <taxon>Diptera</taxon>
        <taxon>Brachycera</taxon>
        <taxon>Muscomorpha</taxon>
        <taxon>Hippoboscoidea</taxon>
        <taxon>Glossinidae</taxon>
        <taxon>Glossina</taxon>
    </lineage>
</organism>
<reference evidence="1" key="2">
    <citation type="submission" date="2020-05" db="UniProtKB">
        <authorList>
            <consortium name="EnsemblMetazoa"/>
        </authorList>
    </citation>
    <scope>IDENTIFICATION</scope>
    <source>
        <strain evidence="1">IAEA</strain>
    </source>
</reference>
<name>A0A1A9WNE0_9MUSC</name>
<dbReference type="AlphaFoldDB" id="A0A1A9WNE0"/>
<dbReference type="VEuPathDB" id="VectorBase:GBRI025995"/>
<accession>A0A1A9WNE0</accession>